<accession>A0ACA9NTL8</accession>
<reference evidence="1" key="1">
    <citation type="submission" date="2021-06" db="EMBL/GenBank/DDBJ databases">
        <authorList>
            <person name="Kallberg Y."/>
            <person name="Tangrot J."/>
            <person name="Rosling A."/>
        </authorList>
    </citation>
    <scope>NUCLEOTIDE SEQUENCE</scope>
    <source>
        <strain evidence="1">CL356</strain>
    </source>
</reference>
<keyword evidence="2" id="KW-1185">Reference proteome</keyword>
<evidence type="ECO:0000313" key="2">
    <source>
        <dbReference type="Proteomes" id="UP000789525"/>
    </source>
</evidence>
<evidence type="ECO:0000313" key="1">
    <source>
        <dbReference type="EMBL" id="CAG8666953.1"/>
    </source>
</evidence>
<dbReference type="Proteomes" id="UP000789525">
    <property type="component" value="Unassembled WGS sequence"/>
</dbReference>
<gene>
    <name evidence="1" type="ORF">ACOLOM_LOCUS8800</name>
</gene>
<dbReference type="EMBL" id="CAJVPT010023738">
    <property type="protein sequence ID" value="CAG8666953.1"/>
    <property type="molecule type" value="Genomic_DNA"/>
</dbReference>
<name>A0ACA9NTL8_9GLOM</name>
<proteinExistence type="predicted"/>
<protein>
    <submittedName>
        <fullName evidence="1">17064_t:CDS:1</fullName>
    </submittedName>
</protein>
<sequence length="383" mass="44535">MDGILLAYSITDRRTFDNLDKWVQEVARARKNKYLPMVMVATNCDMEEDRQVPSAEGQEFAIKMQIPHFDTSAKLGVNVVPAIERLVRLIRIDKEVIKIDKKVQDRAWTSLLSTRFLYSPDFGLANMKNLSRKARKGSKMQLYRIMIIDDTYRRQCIIDDQPIFLELLDPVPYPDFWEQLYFRDLQMVDGILLAYSITDRLTFDNLDKWVQDVARATRNERFPMVMIATKSDMEHDRQVLSAGQSFHINCNTSDHTSEESREFATKMQIPHFDTSAKLGVNIDPAVEKLVRLIRVEKEVHSLLLLSLHLLIRLDRKTLQRFQRALTDHAVGGIQDQDGDSKFESNARPLSSNEGHKVRPHAWRSKDTWRKLIEPPIRAVMHTK</sequence>
<organism evidence="1 2">
    <name type="scientific">Acaulospora colombiana</name>
    <dbReference type="NCBI Taxonomy" id="27376"/>
    <lineage>
        <taxon>Eukaryota</taxon>
        <taxon>Fungi</taxon>
        <taxon>Fungi incertae sedis</taxon>
        <taxon>Mucoromycota</taxon>
        <taxon>Glomeromycotina</taxon>
        <taxon>Glomeromycetes</taxon>
        <taxon>Diversisporales</taxon>
        <taxon>Acaulosporaceae</taxon>
        <taxon>Acaulospora</taxon>
    </lineage>
</organism>
<comment type="caution">
    <text evidence="1">The sequence shown here is derived from an EMBL/GenBank/DDBJ whole genome shotgun (WGS) entry which is preliminary data.</text>
</comment>